<dbReference type="InterPro" id="IPR029962">
    <property type="entry name" value="TBL"/>
</dbReference>
<evidence type="ECO:0000313" key="4">
    <source>
        <dbReference type="Proteomes" id="UP001415857"/>
    </source>
</evidence>
<sequence length="159" mass="17772">MGGGSILQLGCYFQVEGSLKLGMSIATAFRMALGTWASWVETMIDTNKTRVFIRTFEPSHWSNQTRRFCNVTQHPILETEGRDRSPFSDTVLEVVKNMTVPVTILHVTSMSAHRRDAHVGTWSDSASVPDCSHWCLPGVPDAWNEILLSYLLANNGFLL</sequence>
<comment type="similarity">
    <text evidence="1">Belongs to the PC-esterase family. TBL subfamily.</text>
</comment>
<dbReference type="Proteomes" id="UP001415857">
    <property type="component" value="Unassembled WGS sequence"/>
</dbReference>
<gene>
    <name evidence="3" type="ORF">L1049_020769</name>
</gene>
<name>A0AAP0SEG0_LIQFO</name>
<proteinExistence type="inferred from homology"/>
<dbReference type="GO" id="GO:0005794">
    <property type="term" value="C:Golgi apparatus"/>
    <property type="evidence" value="ECO:0007669"/>
    <property type="project" value="TreeGrafter"/>
</dbReference>
<organism evidence="3 4">
    <name type="scientific">Liquidambar formosana</name>
    <name type="common">Formosan gum</name>
    <dbReference type="NCBI Taxonomy" id="63359"/>
    <lineage>
        <taxon>Eukaryota</taxon>
        <taxon>Viridiplantae</taxon>
        <taxon>Streptophyta</taxon>
        <taxon>Embryophyta</taxon>
        <taxon>Tracheophyta</taxon>
        <taxon>Spermatophyta</taxon>
        <taxon>Magnoliopsida</taxon>
        <taxon>eudicotyledons</taxon>
        <taxon>Gunneridae</taxon>
        <taxon>Pentapetalae</taxon>
        <taxon>Saxifragales</taxon>
        <taxon>Altingiaceae</taxon>
        <taxon>Liquidambar</taxon>
    </lineage>
</organism>
<dbReference type="GO" id="GO:0016413">
    <property type="term" value="F:O-acetyltransferase activity"/>
    <property type="evidence" value="ECO:0007669"/>
    <property type="project" value="InterPro"/>
</dbReference>
<dbReference type="Pfam" id="PF13839">
    <property type="entry name" value="PC-Esterase"/>
    <property type="match status" value="1"/>
</dbReference>
<protein>
    <recommendedName>
        <fullName evidence="2">Trichome birefringence-like C-terminal domain-containing protein</fullName>
    </recommendedName>
</protein>
<dbReference type="InterPro" id="IPR026057">
    <property type="entry name" value="TBL_C"/>
</dbReference>
<dbReference type="AlphaFoldDB" id="A0AAP0SEG0"/>
<dbReference type="EMBL" id="JBBPBK010000001">
    <property type="protein sequence ID" value="KAK9292789.1"/>
    <property type="molecule type" value="Genomic_DNA"/>
</dbReference>
<evidence type="ECO:0000313" key="3">
    <source>
        <dbReference type="EMBL" id="KAK9292789.1"/>
    </source>
</evidence>
<reference evidence="3 4" key="1">
    <citation type="journal article" date="2024" name="Plant J.">
        <title>Genome sequences and population genomics reveal climatic adaptation and genomic divergence between two closely related sweetgum species.</title>
        <authorList>
            <person name="Xu W.Q."/>
            <person name="Ren C.Q."/>
            <person name="Zhang X.Y."/>
            <person name="Comes H.P."/>
            <person name="Liu X.H."/>
            <person name="Li Y.G."/>
            <person name="Kettle C.J."/>
            <person name="Jalonen R."/>
            <person name="Gaisberger H."/>
            <person name="Ma Y.Z."/>
            <person name="Qiu Y.X."/>
        </authorList>
    </citation>
    <scope>NUCLEOTIDE SEQUENCE [LARGE SCALE GENOMIC DNA]</scope>
    <source>
        <strain evidence="3">Hangzhou</strain>
    </source>
</reference>
<accession>A0AAP0SEG0</accession>
<dbReference type="PANTHER" id="PTHR32285:SF63">
    <property type="entry name" value="OS01G0880400 PROTEIN"/>
    <property type="match status" value="1"/>
</dbReference>
<keyword evidence="4" id="KW-1185">Reference proteome</keyword>
<dbReference type="PANTHER" id="PTHR32285">
    <property type="entry name" value="PROTEIN TRICHOME BIREFRINGENCE-LIKE 9-RELATED"/>
    <property type="match status" value="1"/>
</dbReference>
<feature type="domain" description="Trichome birefringence-like C-terminal" evidence="2">
    <location>
        <begin position="8"/>
        <end position="149"/>
    </location>
</feature>
<comment type="caution">
    <text evidence="3">The sequence shown here is derived from an EMBL/GenBank/DDBJ whole genome shotgun (WGS) entry which is preliminary data.</text>
</comment>
<evidence type="ECO:0000259" key="2">
    <source>
        <dbReference type="Pfam" id="PF13839"/>
    </source>
</evidence>
<evidence type="ECO:0000256" key="1">
    <source>
        <dbReference type="ARBA" id="ARBA00007727"/>
    </source>
</evidence>